<dbReference type="Pfam" id="PF18911">
    <property type="entry name" value="PKD_4"/>
    <property type="match status" value="1"/>
</dbReference>
<dbReference type="CDD" id="cd00146">
    <property type="entry name" value="PKD"/>
    <property type="match status" value="1"/>
</dbReference>
<feature type="domain" description="PKD" evidence="2">
    <location>
        <begin position="622"/>
        <end position="683"/>
    </location>
</feature>
<dbReference type="PROSITE" id="PS50093">
    <property type="entry name" value="PKD"/>
    <property type="match status" value="1"/>
</dbReference>
<comment type="caution">
    <text evidence="3">The sequence shown here is derived from an EMBL/GenBank/DDBJ whole genome shotgun (WGS) entry which is preliminary data.</text>
</comment>
<dbReference type="RefSeq" id="WP_133389807.1">
    <property type="nucleotide sequence ID" value="NZ_SMUW01000026.1"/>
</dbReference>
<feature type="chain" id="PRO_5021005528" evidence="1">
    <location>
        <begin position="19"/>
        <end position="775"/>
    </location>
</feature>
<dbReference type="InterPro" id="IPR013320">
    <property type="entry name" value="ConA-like_dom_sf"/>
</dbReference>
<dbReference type="GO" id="GO:0004553">
    <property type="term" value="F:hydrolase activity, hydrolyzing O-glycosyl compounds"/>
    <property type="evidence" value="ECO:0007669"/>
    <property type="project" value="UniProtKB-ARBA"/>
</dbReference>
<dbReference type="Proteomes" id="UP000295438">
    <property type="component" value="Unassembled WGS sequence"/>
</dbReference>
<accession>A0A4R5V9J2</accession>
<dbReference type="SMART" id="SM00089">
    <property type="entry name" value="PKD"/>
    <property type="match status" value="1"/>
</dbReference>
<proteinExistence type="predicted"/>
<evidence type="ECO:0000313" key="3">
    <source>
        <dbReference type="EMBL" id="TDK48812.1"/>
    </source>
</evidence>
<dbReference type="GO" id="GO:0005975">
    <property type="term" value="P:carbohydrate metabolic process"/>
    <property type="evidence" value="ECO:0007669"/>
    <property type="project" value="UniProtKB-ARBA"/>
</dbReference>
<evidence type="ECO:0000256" key="1">
    <source>
        <dbReference type="SAM" id="SignalP"/>
    </source>
</evidence>
<reference evidence="3 4" key="1">
    <citation type="submission" date="2019-03" db="EMBL/GenBank/DDBJ databases">
        <title>Algoriphagus aquimaris sp. nov., isolated form marine sediment in Pohang, Korea.</title>
        <authorList>
            <person name="Kim J."/>
            <person name="Yoon S.-H."/>
            <person name="Lee S.-S."/>
        </authorList>
    </citation>
    <scope>NUCLEOTIDE SEQUENCE [LARGE SCALE GENOMIC DNA]</scope>
    <source>
        <strain evidence="3 4">F21</strain>
    </source>
</reference>
<dbReference type="SUPFAM" id="SSF49299">
    <property type="entry name" value="PKD domain"/>
    <property type="match status" value="1"/>
</dbReference>
<dbReference type="InterPro" id="IPR013783">
    <property type="entry name" value="Ig-like_fold"/>
</dbReference>
<gene>
    <name evidence="3" type="ORF">E1898_03285</name>
</gene>
<name>A0A4R5V9J2_9BACT</name>
<sequence>MRRIAFIILFLISLKAQGQFGFPYCETFQTSSTQANTVFGGDAVLVDGVLRLTNNQTEQRGYVYIDVPFPSVYGIKVEFEYFSYGGDIENRADGLAVFLFDAATQNFAPGGFGGSLGYAQRNNEPGLTNAYMGIGFDEFGNFGNTAEGKNGGFPGVGEALVPNTVVVRGPGNGLSGYPFIIGRRTLDAGNLGLSPERTFEISSGGTGTQRVTDPNQVGYRKVFIDLQPVDQGVGYQFKVDMMVTTEPNNPRMVAIFDRAYAFQPPKELKIGFSASTGGFTNFHEIRNLVVEVSADDDLVDPQGVDFEDVASCEGQENQYFITDEEVVLPNQDSQIRCLQFFEKLEDIQENSSDVCNQGKCLEENQVLVLPQGTIRAGEAGAYTFFPNPGTRDQQVEVFYTITDNYGKASSGNKITLNIQESPAPVRILAEGVESPIEESFNLCPGESVVFVSEGDEAYQRYEWFKDGTLLEGETAANLEVFEPGLYEIWAYNRKNCPAKSNQVQVLFPEYPSLQMSGTVIGCEINEPVNVFDFLLNYEPDEYDYRLTGNGLELFNEEIEQVPLGGIYELTSKPKGFECYNTQSTEVEVFIQLIPLTVDFDFVVEGTDIRDDESGGIFADDPIAFTELADERAVEWSWDFGDGSTSTEQNPIHVFGKKGEFQVVLTITDQYGCQESFQKTVLITKSYRIMSPTGFTPNADENKTFTPKYKGLVAVDLMIFNSWGELLFRSDELQGPGWDGTLEGRLLDAGLYIFRINAETVEGESITETGKFRLIR</sequence>
<dbReference type="SUPFAM" id="SSF49899">
    <property type="entry name" value="Concanavalin A-like lectins/glucanases"/>
    <property type="match status" value="1"/>
</dbReference>
<dbReference type="Gene3D" id="2.60.120.200">
    <property type="match status" value="1"/>
</dbReference>
<keyword evidence="1" id="KW-0732">Signal</keyword>
<dbReference type="EMBL" id="SMUW01000026">
    <property type="protein sequence ID" value="TDK48812.1"/>
    <property type="molecule type" value="Genomic_DNA"/>
</dbReference>
<protein>
    <submittedName>
        <fullName evidence="3">PKD domain-containing protein</fullName>
    </submittedName>
</protein>
<dbReference type="Gene3D" id="2.60.40.10">
    <property type="entry name" value="Immunoglobulins"/>
    <property type="match status" value="1"/>
</dbReference>
<evidence type="ECO:0000259" key="2">
    <source>
        <dbReference type="PROSITE" id="PS50093"/>
    </source>
</evidence>
<evidence type="ECO:0000313" key="4">
    <source>
        <dbReference type="Proteomes" id="UP000295438"/>
    </source>
</evidence>
<dbReference type="Pfam" id="PF13585">
    <property type="entry name" value="CHU_C"/>
    <property type="match status" value="1"/>
</dbReference>
<dbReference type="InterPro" id="IPR000601">
    <property type="entry name" value="PKD_dom"/>
</dbReference>
<dbReference type="InterPro" id="IPR022409">
    <property type="entry name" value="PKD/Chitinase_dom"/>
</dbReference>
<keyword evidence="4" id="KW-1185">Reference proteome</keyword>
<dbReference type="InterPro" id="IPR035986">
    <property type="entry name" value="PKD_dom_sf"/>
</dbReference>
<organism evidence="3 4">
    <name type="scientific">Algoriphagus formosus</name>
    <dbReference type="NCBI Taxonomy" id="2007308"/>
    <lineage>
        <taxon>Bacteria</taxon>
        <taxon>Pseudomonadati</taxon>
        <taxon>Bacteroidota</taxon>
        <taxon>Cytophagia</taxon>
        <taxon>Cytophagales</taxon>
        <taxon>Cyclobacteriaceae</taxon>
        <taxon>Algoriphagus</taxon>
    </lineage>
</organism>
<feature type="signal peptide" evidence="1">
    <location>
        <begin position="1"/>
        <end position="18"/>
    </location>
</feature>
<dbReference type="AlphaFoldDB" id="A0A4R5V9J2"/>